<reference evidence="1 2" key="1">
    <citation type="journal article" date="2009" name="BMC Genomics">
        <title>Complete genome sequence of the sugarcane nitrogen-fixing endophyte Gluconacetobacter diazotrophicus Pal5.</title>
        <authorList>
            <person name="Bertalan M."/>
            <person name="Albano R."/>
            <person name="Padua V."/>
            <person name="Rouws L."/>
            <person name="Rojas C."/>
            <person name="Hemerly A."/>
            <person name="Teixeira K."/>
            <person name="Schwab S."/>
            <person name="Araujo J."/>
            <person name="Oliveira A."/>
            <person name="Franca L."/>
            <person name="Magalhaes V."/>
            <person name="Alqueres S."/>
            <person name="Cardoso A."/>
            <person name="Almeida W."/>
            <person name="Loureiro M.M."/>
            <person name="Nogueira E."/>
            <person name="Cidade D."/>
            <person name="Oliveira D."/>
            <person name="Simao T."/>
            <person name="Macedo J."/>
            <person name="Valadao A."/>
            <person name="Dreschsel M."/>
            <person name="Freitas F."/>
            <person name="Vidal M."/>
            <person name="Guedes H."/>
            <person name="Rodrigues E."/>
            <person name="Meneses C."/>
            <person name="Brioso P."/>
            <person name="Pozzer L."/>
            <person name="Figueiredo D."/>
            <person name="Montano H."/>
            <person name="Junior J."/>
            <person name="Filho G."/>
            <person name="Flores V."/>
            <person name="Ferreira B."/>
            <person name="Branco A."/>
            <person name="Gonzalez P."/>
            <person name="Guillobel H."/>
            <person name="Lemos M."/>
            <person name="Seibel L."/>
            <person name="Macedo J."/>
            <person name="Alves-Ferreira M."/>
            <person name="Sachetto-Martins G."/>
            <person name="Coelho A."/>
            <person name="Santos E."/>
            <person name="Amaral G."/>
            <person name="Neves A."/>
            <person name="Pacheco A.B."/>
            <person name="Carvalho D."/>
            <person name="Lery L."/>
            <person name="Bisch P."/>
            <person name="Rossle S.C."/>
            <person name="Urmenyi T."/>
            <person name="Kruger W.V."/>
            <person name="Martins O."/>
            <person name="Baldani J.I."/>
            <person name="Ferreira P.C."/>
        </authorList>
    </citation>
    <scope>NUCLEOTIDE SEQUENCE [LARGE SCALE GENOMIC DNA]</scope>
    <source>
        <strain evidence="2">ATCC 49037 / DSM 5601 / CCUG 37298 / CIP 103539 / LMG 7603 / PAl5</strain>
    </source>
</reference>
<evidence type="ECO:0000313" key="2">
    <source>
        <dbReference type="Proteomes" id="UP000001176"/>
    </source>
</evidence>
<keyword evidence="2" id="KW-1185">Reference proteome</keyword>
<protein>
    <submittedName>
        <fullName evidence="1">Uncharacterized protein</fullName>
    </submittedName>
</protein>
<organism evidence="1 2">
    <name type="scientific">Gluconacetobacter diazotrophicus (strain ATCC 49037 / DSM 5601 / CCUG 37298 / CIP 103539 / LMG 7603 / PAl5)</name>
    <dbReference type="NCBI Taxonomy" id="272568"/>
    <lineage>
        <taxon>Bacteria</taxon>
        <taxon>Pseudomonadati</taxon>
        <taxon>Pseudomonadota</taxon>
        <taxon>Alphaproteobacteria</taxon>
        <taxon>Acetobacterales</taxon>
        <taxon>Acetobacteraceae</taxon>
        <taxon>Gluconacetobacter</taxon>
    </lineage>
</organism>
<dbReference type="KEGG" id="gdi:GDI1125"/>
<dbReference type="EMBL" id="AM889285">
    <property type="protein sequence ID" value="CAP55068.1"/>
    <property type="molecule type" value="Genomic_DNA"/>
</dbReference>
<accession>A9HD90</accession>
<gene>
    <name evidence="1" type="ordered locus">GDI1125</name>
</gene>
<evidence type="ECO:0000313" key="1">
    <source>
        <dbReference type="EMBL" id="CAP55068.1"/>
    </source>
</evidence>
<dbReference type="AlphaFoldDB" id="A9HD90"/>
<sequence>MSVRRFNNDDDAARSVRIFTDYTRGDVVAHHQHGTEPRRCSGSCSDVNGDRPPFTAIGNVVPAS</sequence>
<proteinExistence type="predicted"/>
<dbReference type="Proteomes" id="UP000001176">
    <property type="component" value="Chromosome"/>
</dbReference>
<name>A9HD90_GLUDA</name>